<organism evidence="2 3">
    <name type="scientific">Aliiruegeria lutimaris</name>
    <dbReference type="NCBI Taxonomy" id="571298"/>
    <lineage>
        <taxon>Bacteria</taxon>
        <taxon>Pseudomonadati</taxon>
        <taxon>Pseudomonadota</taxon>
        <taxon>Alphaproteobacteria</taxon>
        <taxon>Rhodobacterales</taxon>
        <taxon>Roseobacteraceae</taxon>
        <taxon>Aliiruegeria</taxon>
    </lineage>
</organism>
<dbReference type="Proteomes" id="UP000199382">
    <property type="component" value="Unassembled WGS sequence"/>
</dbReference>
<accession>A0A1G9PJG3</accession>
<feature type="transmembrane region" description="Helical" evidence="1">
    <location>
        <begin position="36"/>
        <end position="56"/>
    </location>
</feature>
<proteinExistence type="predicted"/>
<dbReference type="OrthoDB" id="5443342at2"/>
<dbReference type="AlphaFoldDB" id="A0A1G9PJG3"/>
<feature type="transmembrane region" description="Helical" evidence="1">
    <location>
        <begin position="68"/>
        <end position="87"/>
    </location>
</feature>
<sequence>MRIFGPSGRTHFFNGPGAYTAICSMRGGYLKECPDLPPIMALFLHVAGLGVALATLRKAVGNARSFRLLAGLWAGATILFLLAYAVAFKAHLPTRYSGTGFSLLLPVGLAATLGCLAGHRQASLRWIGQGLGWLVLLGFAQQTIGVWSGEYFRDRNATLSAEIRALPKDSIIAGFTRYADFVPAYTGRAIYVSS</sequence>
<keyword evidence="1" id="KW-1133">Transmembrane helix</keyword>
<dbReference type="EMBL" id="FNEK01000141">
    <property type="protein sequence ID" value="SDL98275.1"/>
    <property type="molecule type" value="Genomic_DNA"/>
</dbReference>
<feature type="transmembrane region" description="Helical" evidence="1">
    <location>
        <begin position="99"/>
        <end position="118"/>
    </location>
</feature>
<dbReference type="RefSeq" id="WP_093164962.1">
    <property type="nucleotide sequence ID" value="NZ_FNEK01000141.1"/>
</dbReference>
<evidence type="ECO:0000313" key="3">
    <source>
        <dbReference type="Proteomes" id="UP000199382"/>
    </source>
</evidence>
<evidence type="ECO:0000313" key="2">
    <source>
        <dbReference type="EMBL" id="SDL98275.1"/>
    </source>
</evidence>
<keyword evidence="1" id="KW-0472">Membrane</keyword>
<reference evidence="2 3" key="1">
    <citation type="submission" date="2016-10" db="EMBL/GenBank/DDBJ databases">
        <authorList>
            <person name="de Groot N.N."/>
        </authorList>
    </citation>
    <scope>NUCLEOTIDE SEQUENCE [LARGE SCALE GENOMIC DNA]</scope>
    <source>
        <strain evidence="2 3">DSM 25294</strain>
    </source>
</reference>
<evidence type="ECO:0000256" key="1">
    <source>
        <dbReference type="SAM" id="Phobius"/>
    </source>
</evidence>
<name>A0A1G9PJG3_9RHOB</name>
<keyword evidence="3" id="KW-1185">Reference proteome</keyword>
<protein>
    <submittedName>
        <fullName evidence="2">Uncharacterized protein</fullName>
    </submittedName>
</protein>
<keyword evidence="1" id="KW-0812">Transmembrane</keyword>
<gene>
    <name evidence="2" type="ORF">SAMN04488026_11417</name>
</gene>